<proteinExistence type="predicted"/>
<dbReference type="EMBL" id="KN832891">
    <property type="protein sequence ID" value="KIM94144.1"/>
    <property type="molecule type" value="Genomic_DNA"/>
</dbReference>
<evidence type="ECO:0000313" key="1">
    <source>
        <dbReference type="EMBL" id="KIM94144.1"/>
    </source>
</evidence>
<dbReference type="InterPro" id="IPR029058">
    <property type="entry name" value="AB_hydrolase_fold"/>
</dbReference>
<keyword evidence="2" id="KW-1185">Reference proteome</keyword>
<sequence length="225" mass="25607">MAFSTGWFTGFLKRKQLSLHEPTKRAQTVPGDYKNKITSWLQFNRRAQAKFNFELLEIANVDQTPISFEFLNNKTYDTKAQDGTGNKLPFIQQHHAYLSTFFSLTPRDQALGEEWWERMTTARPNRSDYVGPAGTKAQLGALARWESRDLASEGSYNRLHELKIPVLVADGDSDILVPTVNSWTMFKKKLTNAVAHLALFPDVGHGFVDQYSNQFSQLVNVFLDA</sequence>
<accession>A0A0C3GS88</accession>
<evidence type="ECO:0008006" key="3">
    <source>
        <dbReference type="Google" id="ProtNLM"/>
    </source>
</evidence>
<dbReference type="Proteomes" id="UP000054321">
    <property type="component" value="Unassembled WGS sequence"/>
</dbReference>
<dbReference type="AlphaFoldDB" id="A0A0C3GS88"/>
<dbReference type="Gene3D" id="3.40.50.1820">
    <property type="entry name" value="alpha/beta hydrolase"/>
    <property type="match status" value="1"/>
</dbReference>
<name>A0A0C3GS88_OIDMZ</name>
<dbReference type="InParanoid" id="A0A0C3GS88"/>
<gene>
    <name evidence="1" type="ORF">OIDMADRAFT_35191</name>
</gene>
<dbReference type="STRING" id="913774.A0A0C3GS88"/>
<dbReference type="OrthoDB" id="8119704at2759"/>
<reference evidence="1 2" key="1">
    <citation type="submission" date="2014-04" db="EMBL/GenBank/DDBJ databases">
        <authorList>
            <consortium name="DOE Joint Genome Institute"/>
            <person name="Kuo A."/>
            <person name="Martino E."/>
            <person name="Perotto S."/>
            <person name="Kohler A."/>
            <person name="Nagy L.G."/>
            <person name="Floudas D."/>
            <person name="Copeland A."/>
            <person name="Barry K.W."/>
            <person name="Cichocki N."/>
            <person name="Veneault-Fourrey C."/>
            <person name="LaButti K."/>
            <person name="Lindquist E.A."/>
            <person name="Lipzen A."/>
            <person name="Lundell T."/>
            <person name="Morin E."/>
            <person name="Murat C."/>
            <person name="Sun H."/>
            <person name="Tunlid A."/>
            <person name="Henrissat B."/>
            <person name="Grigoriev I.V."/>
            <person name="Hibbett D.S."/>
            <person name="Martin F."/>
            <person name="Nordberg H.P."/>
            <person name="Cantor M.N."/>
            <person name="Hua S.X."/>
        </authorList>
    </citation>
    <scope>NUCLEOTIDE SEQUENCE [LARGE SCALE GENOMIC DNA]</scope>
    <source>
        <strain evidence="1 2">Zn</strain>
    </source>
</reference>
<evidence type="ECO:0000313" key="2">
    <source>
        <dbReference type="Proteomes" id="UP000054321"/>
    </source>
</evidence>
<dbReference type="SUPFAM" id="SSF53474">
    <property type="entry name" value="alpha/beta-Hydrolases"/>
    <property type="match status" value="1"/>
</dbReference>
<protein>
    <recommendedName>
        <fullName evidence="3">HTH CENPB-type domain-containing protein</fullName>
    </recommendedName>
</protein>
<reference evidence="2" key="2">
    <citation type="submission" date="2015-01" db="EMBL/GenBank/DDBJ databases">
        <title>Evolutionary Origins and Diversification of the Mycorrhizal Mutualists.</title>
        <authorList>
            <consortium name="DOE Joint Genome Institute"/>
            <consortium name="Mycorrhizal Genomics Consortium"/>
            <person name="Kohler A."/>
            <person name="Kuo A."/>
            <person name="Nagy L.G."/>
            <person name="Floudas D."/>
            <person name="Copeland A."/>
            <person name="Barry K.W."/>
            <person name="Cichocki N."/>
            <person name="Veneault-Fourrey C."/>
            <person name="LaButti K."/>
            <person name="Lindquist E.A."/>
            <person name="Lipzen A."/>
            <person name="Lundell T."/>
            <person name="Morin E."/>
            <person name="Murat C."/>
            <person name="Riley R."/>
            <person name="Ohm R."/>
            <person name="Sun H."/>
            <person name="Tunlid A."/>
            <person name="Henrissat B."/>
            <person name="Grigoriev I.V."/>
            <person name="Hibbett D.S."/>
            <person name="Martin F."/>
        </authorList>
    </citation>
    <scope>NUCLEOTIDE SEQUENCE [LARGE SCALE GENOMIC DNA]</scope>
    <source>
        <strain evidence="2">Zn</strain>
    </source>
</reference>
<dbReference type="HOGENOM" id="CLU_1230264_0_0_1"/>
<organism evidence="1 2">
    <name type="scientific">Oidiodendron maius (strain Zn)</name>
    <dbReference type="NCBI Taxonomy" id="913774"/>
    <lineage>
        <taxon>Eukaryota</taxon>
        <taxon>Fungi</taxon>
        <taxon>Dikarya</taxon>
        <taxon>Ascomycota</taxon>
        <taxon>Pezizomycotina</taxon>
        <taxon>Leotiomycetes</taxon>
        <taxon>Leotiomycetes incertae sedis</taxon>
        <taxon>Myxotrichaceae</taxon>
        <taxon>Oidiodendron</taxon>
    </lineage>
</organism>